<dbReference type="EMBL" id="JAXUIC010000001">
    <property type="protein sequence ID" value="KAK4608147.1"/>
    <property type="molecule type" value="Genomic_DNA"/>
</dbReference>
<dbReference type="PANTHER" id="PTHR36330:SF2">
    <property type="entry name" value="LIPASE_LIPOOXYGENASE, PLAT_LH2 FAMILY PROTEIN"/>
    <property type="match status" value="1"/>
</dbReference>
<feature type="transmembrane region" description="Helical" evidence="1">
    <location>
        <begin position="388"/>
        <end position="407"/>
    </location>
</feature>
<dbReference type="Gene3D" id="2.60.60.20">
    <property type="entry name" value="PLAT/LH2 domain"/>
    <property type="match status" value="1"/>
</dbReference>
<dbReference type="PANTHER" id="PTHR36330">
    <property type="entry name" value="LIPASE/LIPOOXYGENASE, PLAT/LH2 FAMILY PROTEIN"/>
    <property type="match status" value="1"/>
</dbReference>
<keyword evidence="1" id="KW-0812">Transmembrane</keyword>
<keyword evidence="4" id="KW-1185">Reference proteome</keyword>
<feature type="domain" description="DUF7755" evidence="2">
    <location>
        <begin position="91"/>
        <end position="240"/>
    </location>
</feature>
<protein>
    <recommendedName>
        <fullName evidence="2">DUF7755 domain-containing protein</fullName>
    </recommendedName>
</protein>
<dbReference type="AlphaFoldDB" id="A0AAN7GCK8"/>
<accession>A0AAN7GCK8</accession>
<feature type="transmembrane region" description="Helical" evidence="1">
    <location>
        <begin position="307"/>
        <end position="324"/>
    </location>
</feature>
<evidence type="ECO:0000313" key="3">
    <source>
        <dbReference type="EMBL" id="KAK4608147.1"/>
    </source>
</evidence>
<dbReference type="Proteomes" id="UP001324115">
    <property type="component" value="Unassembled WGS sequence"/>
</dbReference>
<gene>
    <name evidence="3" type="ORF">RGQ29_001813</name>
</gene>
<evidence type="ECO:0000256" key="1">
    <source>
        <dbReference type="SAM" id="Phobius"/>
    </source>
</evidence>
<keyword evidence="1" id="KW-1133">Transmembrane helix</keyword>
<feature type="transmembrane region" description="Helical" evidence="1">
    <location>
        <begin position="358"/>
        <end position="376"/>
    </location>
</feature>
<feature type="transmembrane region" description="Helical" evidence="1">
    <location>
        <begin position="283"/>
        <end position="301"/>
    </location>
</feature>
<sequence length="421" mass="46265">MVISLWCAAMESLSLKQIFSVTHHSFLRRRNPIHKQTGRFHFRILSKISDFQDFQGYAKPFRLLPAKEVKVYTDTAAEKIFKSVNEDGSQCLYKVKLGTSNIYGSSLSDLNAGILLCLIDENGNTILQRIPASLMTDHSTKFEDVVDPEILHFQRGSVDEFTFEGPNLGRLEALWISLESGQWRLGSVSLTAICGCQPSLEEQDGDEHKYFGFQYDFQTEDILLGEGSDVSMVELKPRLATKVSGVDSFAVFGKSLSQQTSFMSRGTSIEESMREYADLKISLLLYDAILIFVGTSVASFSAGENTAFAFLTGGLSGFLYLLLLQRSVDGLPVSTDPASISRKTKGTDSMFGGFRGPVSGLALVIGFALFIVKYSSGDIPLAWTPKELVVGMMGFLACKVAVVLAALKPIRAMPMGLKIKK</sequence>
<reference evidence="3 4" key="1">
    <citation type="journal article" date="2023" name="G3 (Bethesda)">
        <title>A haplotype-resolved chromosome-scale genome for Quercus rubra L. provides insights into the genetics of adaptive traits for red oak species.</title>
        <authorList>
            <person name="Kapoor B."/>
            <person name="Jenkins J."/>
            <person name="Schmutz J."/>
            <person name="Zhebentyayeva T."/>
            <person name="Kuelheim C."/>
            <person name="Coggeshall M."/>
            <person name="Heim C."/>
            <person name="Lasky J.R."/>
            <person name="Leites L."/>
            <person name="Islam-Faridi N."/>
            <person name="Romero-Severson J."/>
            <person name="DeLeo V.L."/>
            <person name="Lucas S.M."/>
            <person name="Lazic D."/>
            <person name="Gailing O."/>
            <person name="Carlson J."/>
            <person name="Staton M."/>
        </authorList>
    </citation>
    <scope>NUCLEOTIDE SEQUENCE [LARGE SCALE GENOMIC DNA]</scope>
    <source>
        <strain evidence="3">Pseudo-F2</strain>
    </source>
</reference>
<organism evidence="3 4">
    <name type="scientific">Quercus rubra</name>
    <name type="common">Northern red oak</name>
    <name type="synonym">Quercus borealis</name>
    <dbReference type="NCBI Taxonomy" id="3512"/>
    <lineage>
        <taxon>Eukaryota</taxon>
        <taxon>Viridiplantae</taxon>
        <taxon>Streptophyta</taxon>
        <taxon>Embryophyta</taxon>
        <taxon>Tracheophyta</taxon>
        <taxon>Spermatophyta</taxon>
        <taxon>Magnoliopsida</taxon>
        <taxon>eudicotyledons</taxon>
        <taxon>Gunneridae</taxon>
        <taxon>Pentapetalae</taxon>
        <taxon>rosids</taxon>
        <taxon>fabids</taxon>
        <taxon>Fagales</taxon>
        <taxon>Fagaceae</taxon>
        <taxon>Quercus</taxon>
    </lineage>
</organism>
<keyword evidence="1" id="KW-0472">Membrane</keyword>
<dbReference type="SUPFAM" id="SSF49723">
    <property type="entry name" value="Lipase/lipooxygenase domain (PLAT/LH2 domain)"/>
    <property type="match status" value="1"/>
</dbReference>
<proteinExistence type="predicted"/>
<name>A0AAN7GCK8_QUERU</name>
<comment type="caution">
    <text evidence="3">The sequence shown here is derived from an EMBL/GenBank/DDBJ whole genome shotgun (WGS) entry which is preliminary data.</text>
</comment>
<evidence type="ECO:0000313" key="4">
    <source>
        <dbReference type="Proteomes" id="UP001324115"/>
    </source>
</evidence>
<evidence type="ECO:0000259" key="2">
    <source>
        <dbReference type="Pfam" id="PF24938"/>
    </source>
</evidence>
<dbReference type="Pfam" id="PF24938">
    <property type="entry name" value="DUF7755"/>
    <property type="match status" value="1"/>
</dbReference>
<dbReference type="InterPro" id="IPR036392">
    <property type="entry name" value="PLAT/LH2_dom_sf"/>
</dbReference>
<dbReference type="InterPro" id="IPR056657">
    <property type="entry name" value="DUF7755"/>
</dbReference>